<sequence>MCWPDENEKTVALMRDNPMCQIIVATVAFGQGFNIKTLLDSIQVGLPRSVPQTLQQAGRVGRDPSTIGRAVVLVQASAYASAEKFLARGAPASRAPAKTSKNLTTMNNEKALMLTAKGCLIAFFNKLFGNTGEGSEVDCIALPRRLPCSNCLPRFSGSLIFDPSPLPSGPERLRPFAAPEPPAAVAGAYRPKTNKLTRKMRSSADAELRKFRVLVQKLERDYDIYGYIPASSYLSNPVITSLLDNLLVIWTREVLVTKIPHWKYHERHGEAIFALIKSLQIRFAADFEAARLEKNRKARMKRRAAADREEMSDDGMVGNSDGAGEGSDMEEELEEIVSSRAEPTRKRRILEDTTNTPPSPKRIRAARAPLEKMKDTLETYGPKYKPRIRRNNVED</sequence>
<comment type="caution">
    <text evidence="3">The sequence shown here is derived from an EMBL/GenBank/DDBJ whole genome shotgun (WGS) entry which is preliminary data.</text>
</comment>
<dbReference type="Gene3D" id="3.40.50.300">
    <property type="entry name" value="P-loop containing nucleotide triphosphate hydrolases"/>
    <property type="match status" value="1"/>
</dbReference>
<dbReference type="CDD" id="cd18785">
    <property type="entry name" value="SF2_C"/>
    <property type="match status" value="1"/>
</dbReference>
<evidence type="ECO:0000313" key="4">
    <source>
        <dbReference type="Proteomes" id="UP000620124"/>
    </source>
</evidence>
<accession>A0A8H6WTR3</accession>
<dbReference type="InterPro" id="IPR001650">
    <property type="entry name" value="Helicase_C-like"/>
</dbReference>
<protein>
    <submittedName>
        <fullName evidence="3">ATP-dependent DNA helicase RecQ</fullName>
    </submittedName>
</protein>
<feature type="compositionally biased region" description="Basic residues" evidence="1">
    <location>
        <begin position="384"/>
        <end position="395"/>
    </location>
</feature>
<dbReference type="Proteomes" id="UP000620124">
    <property type="component" value="Unassembled WGS sequence"/>
</dbReference>
<dbReference type="InterPro" id="IPR027417">
    <property type="entry name" value="P-loop_NTPase"/>
</dbReference>
<dbReference type="Pfam" id="PF00271">
    <property type="entry name" value="Helicase_C"/>
    <property type="match status" value="1"/>
</dbReference>
<reference evidence="3" key="1">
    <citation type="submission" date="2020-05" db="EMBL/GenBank/DDBJ databases">
        <title>Mycena genomes resolve the evolution of fungal bioluminescence.</title>
        <authorList>
            <person name="Tsai I.J."/>
        </authorList>
    </citation>
    <scope>NUCLEOTIDE SEQUENCE</scope>
    <source>
        <strain evidence="3">CCC161011</strain>
    </source>
</reference>
<organism evidence="3 4">
    <name type="scientific">Mycena venus</name>
    <dbReference type="NCBI Taxonomy" id="2733690"/>
    <lineage>
        <taxon>Eukaryota</taxon>
        <taxon>Fungi</taxon>
        <taxon>Dikarya</taxon>
        <taxon>Basidiomycota</taxon>
        <taxon>Agaricomycotina</taxon>
        <taxon>Agaricomycetes</taxon>
        <taxon>Agaricomycetidae</taxon>
        <taxon>Agaricales</taxon>
        <taxon>Marasmiineae</taxon>
        <taxon>Mycenaceae</taxon>
        <taxon>Mycena</taxon>
    </lineage>
</organism>
<name>A0A8H6WTR3_9AGAR</name>
<feature type="domain" description="Helicase C-terminal" evidence="2">
    <location>
        <begin position="5"/>
        <end position="62"/>
    </location>
</feature>
<keyword evidence="4" id="KW-1185">Reference proteome</keyword>
<dbReference type="AlphaFoldDB" id="A0A8H6WTR3"/>
<evidence type="ECO:0000259" key="2">
    <source>
        <dbReference type="Pfam" id="PF00271"/>
    </source>
</evidence>
<keyword evidence="3" id="KW-0347">Helicase</keyword>
<dbReference type="EMBL" id="JACAZI010000037">
    <property type="protein sequence ID" value="KAF7328233.1"/>
    <property type="molecule type" value="Genomic_DNA"/>
</dbReference>
<feature type="region of interest" description="Disordered" evidence="1">
    <location>
        <begin position="301"/>
        <end position="395"/>
    </location>
</feature>
<keyword evidence="3" id="KW-0378">Hydrolase</keyword>
<evidence type="ECO:0000313" key="3">
    <source>
        <dbReference type="EMBL" id="KAF7328233.1"/>
    </source>
</evidence>
<keyword evidence="3" id="KW-0067">ATP-binding</keyword>
<dbReference type="GO" id="GO:0004386">
    <property type="term" value="F:helicase activity"/>
    <property type="evidence" value="ECO:0007669"/>
    <property type="project" value="UniProtKB-KW"/>
</dbReference>
<dbReference type="OrthoDB" id="3042356at2759"/>
<gene>
    <name evidence="3" type="ORF">MVEN_02563100</name>
</gene>
<proteinExistence type="predicted"/>
<dbReference type="SUPFAM" id="SSF52540">
    <property type="entry name" value="P-loop containing nucleoside triphosphate hydrolases"/>
    <property type="match status" value="1"/>
</dbReference>
<keyword evidence="3" id="KW-0547">Nucleotide-binding</keyword>
<evidence type="ECO:0000256" key="1">
    <source>
        <dbReference type="SAM" id="MobiDB-lite"/>
    </source>
</evidence>